<protein>
    <submittedName>
        <fullName evidence="1">Uncharacterized protein</fullName>
    </submittedName>
</protein>
<organism evidence="1 3">
    <name type="scientific">Salinibacter ruber</name>
    <dbReference type="NCBI Taxonomy" id="146919"/>
    <lineage>
        <taxon>Bacteria</taxon>
        <taxon>Pseudomonadati</taxon>
        <taxon>Rhodothermota</taxon>
        <taxon>Rhodothermia</taxon>
        <taxon>Rhodothermales</taxon>
        <taxon>Salinibacteraceae</taxon>
        <taxon>Salinibacter</taxon>
    </lineage>
</organism>
<evidence type="ECO:0000313" key="3">
    <source>
        <dbReference type="Proteomes" id="UP001155057"/>
    </source>
</evidence>
<name>A0A9X2QA35_9BACT</name>
<sequence>MGQQQLLLLALSAVIVGLSVVAGIEAFGEGQRQATQDALAQRSVSIGTDIVVAHKKPSQIGGIDVSHPYPSDEAIASAVAPESSGQFGSGILAIGAGETATCDIDHSDGGTVVYVDCGSEQTGQGYPDGQIVKVKVEPGAEDPVKVVDTDADGHSN</sequence>
<reference evidence="1" key="1">
    <citation type="submission" date="2022-08" db="EMBL/GenBank/DDBJ databases">
        <title>Genomic Encyclopedia of Type Strains, Phase V (KMG-V): Genome sequencing to study the core and pangenomes of soil and plant-associated prokaryotes.</title>
        <authorList>
            <person name="Whitman W."/>
        </authorList>
    </citation>
    <scope>NUCLEOTIDE SEQUENCE</scope>
    <source>
        <strain evidence="2">SP3026</strain>
        <strain evidence="1">SP3049</strain>
    </source>
</reference>
<comment type="caution">
    <text evidence="1">The sequence shown here is derived from an EMBL/GenBank/DDBJ whole genome shotgun (WGS) entry which is preliminary data.</text>
</comment>
<evidence type="ECO:0000313" key="2">
    <source>
        <dbReference type="EMBL" id="MCS4122876.1"/>
    </source>
</evidence>
<dbReference type="EMBL" id="JANUBL010000012">
    <property type="protein sequence ID" value="MCS4122876.1"/>
    <property type="molecule type" value="Genomic_DNA"/>
</dbReference>
<dbReference type="Proteomes" id="UP001155057">
    <property type="component" value="Unassembled WGS sequence"/>
</dbReference>
<dbReference type="Proteomes" id="UP001155144">
    <property type="component" value="Unassembled WGS sequence"/>
</dbReference>
<dbReference type="EMBL" id="JANUAE010000014">
    <property type="protein sequence ID" value="MCS3711488.1"/>
    <property type="molecule type" value="Genomic_DNA"/>
</dbReference>
<accession>A0A9X2QA35</accession>
<gene>
    <name evidence="2" type="ORF">GGP45_003244</name>
    <name evidence="1" type="ORF">GGP61_003121</name>
</gene>
<evidence type="ECO:0000313" key="1">
    <source>
        <dbReference type="EMBL" id="MCS3711488.1"/>
    </source>
</evidence>
<proteinExistence type="predicted"/>
<dbReference type="RefSeq" id="WP_259040542.1">
    <property type="nucleotide sequence ID" value="NZ_JANTZQ010000010.1"/>
</dbReference>
<dbReference type="AlphaFoldDB" id="A0A9X2QA35"/>